<protein>
    <submittedName>
        <fullName evidence="3">Uncharacterized protein</fullName>
    </submittedName>
</protein>
<evidence type="ECO:0000313" key="2">
    <source>
        <dbReference type="Proteomes" id="UP000887564"/>
    </source>
</evidence>
<reference evidence="3" key="1">
    <citation type="submission" date="2022-11" db="UniProtKB">
        <authorList>
            <consortium name="WormBaseParasite"/>
        </authorList>
    </citation>
    <scope>IDENTIFICATION</scope>
</reference>
<organism evidence="2 3">
    <name type="scientific">Parascaris equorum</name>
    <name type="common">Equine roundworm</name>
    <dbReference type="NCBI Taxonomy" id="6256"/>
    <lineage>
        <taxon>Eukaryota</taxon>
        <taxon>Metazoa</taxon>
        <taxon>Ecdysozoa</taxon>
        <taxon>Nematoda</taxon>
        <taxon>Chromadorea</taxon>
        <taxon>Rhabditida</taxon>
        <taxon>Spirurina</taxon>
        <taxon>Ascaridomorpha</taxon>
        <taxon>Ascaridoidea</taxon>
        <taxon>Ascarididae</taxon>
        <taxon>Parascaris</taxon>
    </lineage>
</organism>
<feature type="region of interest" description="Disordered" evidence="1">
    <location>
        <begin position="1"/>
        <end position="30"/>
    </location>
</feature>
<accession>A0A914RPN2</accession>
<dbReference type="WBParaSite" id="PEQ_0000831201-mRNA-1">
    <property type="protein sequence ID" value="PEQ_0000831201-mRNA-1"/>
    <property type="gene ID" value="PEQ_0000831201"/>
</dbReference>
<proteinExistence type="predicted"/>
<evidence type="ECO:0000256" key="1">
    <source>
        <dbReference type="SAM" id="MobiDB-lite"/>
    </source>
</evidence>
<name>A0A914RPN2_PAREQ</name>
<keyword evidence="2" id="KW-1185">Reference proteome</keyword>
<evidence type="ECO:0000313" key="3">
    <source>
        <dbReference type="WBParaSite" id="PEQ_0000831201-mRNA-1"/>
    </source>
</evidence>
<sequence>MNTANGWRLPPFHSLTGDNGGNSRRGDGFNNFFSNNNNTSFAGTNNRNCINGSNVGNVFNRSYHRNIGRNFDTFGDQNARMNAPCYGNIGHENMMNNGFNGRNNFCSMGGSFNSNGNFPSPFVNSKVDQRPSLTGVHTNLSDAGIPDGYQRVQCTQPAMVVHCCPGGTCILIGNGIAGNIWQLMHKSQGVYACEFFDGTTWKTLQEHVTWPQDYECNLIPYPVQPNC</sequence>
<dbReference type="AlphaFoldDB" id="A0A914RPN2"/>
<dbReference type="Proteomes" id="UP000887564">
    <property type="component" value="Unplaced"/>
</dbReference>